<organism evidence="1 2">
    <name type="scientific">Aeromonas veronii</name>
    <dbReference type="NCBI Taxonomy" id="654"/>
    <lineage>
        <taxon>Bacteria</taxon>
        <taxon>Pseudomonadati</taxon>
        <taxon>Pseudomonadota</taxon>
        <taxon>Gammaproteobacteria</taxon>
        <taxon>Aeromonadales</taxon>
        <taxon>Aeromonadaceae</taxon>
        <taxon>Aeromonas</taxon>
    </lineage>
</organism>
<gene>
    <name evidence="1" type="ORF">DAA48_21685</name>
</gene>
<evidence type="ECO:0008006" key="3">
    <source>
        <dbReference type="Google" id="ProtNLM"/>
    </source>
</evidence>
<dbReference type="EMBL" id="PZKL01000045">
    <property type="protein sequence ID" value="PTH79052.1"/>
    <property type="molecule type" value="Genomic_DNA"/>
</dbReference>
<dbReference type="Proteomes" id="UP000241986">
    <property type="component" value="Unassembled WGS sequence"/>
</dbReference>
<accession>A0A2T4MWV7</accession>
<sequence length="183" mass="20819">MYNGTIIQKQIFAMKKQAFSFWKYNPEFVLELSQYLKNKKVLEIFAGNGLMASYLSESGVDVTSTSLLRDYDRSGIQMHFPVIEQEALEAVLEFGSESDVLMMIWPETTPVASKAARLFFAMHKDNPSAEIIFIGEKTDYTKGWLGGCATDDFFEDFGCVIHRFDSYQGNYIEVAEAIRPSQK</sequence>
<evidence type="ECO:0000313" key="1">
    <source>
        <dbReference type="EMBL" id="PTH79052.1"/>
    </source>
</evidence>
<reference evidence="1 2" key="1">
    <citation type="submission" date="2018-03" db="EMBL/GenBank/DDBJ databases">
        <title>Aeromonas veronii whole genome sequencing and analysis.</title>
        <authorList>
            <person name="Xie H."/>
            <person name="Liu T."/>
            <person name="Wang K."/>
        </authorList>
    </citation>
    <scope>NUCLEOTIDE SEQUENCE [LARGE SCALE GENOMIC DNA]</scope>
    <source>
        <strain evidence="1 2">XH.VA.1</strain>
    </source>
</reference>
<protein>
    <recommendedName>
        <fullName evidence="3">SAM-dependent methyltransferase</fullName>
    </recommendedName>
</protein>
<proteinExistence type="predicted"/>
<comment type="caution">
    <text evidence="1">The sequence shown here is derived from an EMBL/GenBank/DDBJ whole genome shotgun (WGS) entry which is preliminary data.</text>
</comment>
<evidence type="ECO:0000313" key="2">
    <source>
        <dbReference type="Proteomes" id="UP000241986"/>
    </source>
</evidence>
<name>A0A2T4MWV7_AERVE</name>
<dbReference type="AlphaFoldDB" id="A0A2T4MWV7"/>
<dbReference type="SUPFAM" id="SSF53335">
    <property type="entry name" value="S-adenosyl-L-methionine-dependent methyltransferases"/>
    <property type="match status" value="1"/>
</dbReference>
<dbReference type="InterPro" id="IPR029063">
    <property type="entry name" value="SAM-dependent_MTases_sf"/>
</dbReference>